<proteinExistence type="predicted"/>
<dbReference type="PROSITE" id="PS51257">
    <property type="entry name" value="PROKAR_LIPOPROTEIN"/>
    <property type="match status" value="1"/>
</dbReference>
<dbReference type="RefSeq" id="WP_027952073.1">
    <property type="nucleotide sequence ID" value="NZ_JADU01000011.1"/>
</dbReference>
<keyword evidence="1" id="KW-0175">Coiled coil</keyword>
<feature type="chain" id="PRO_5047498916" description="Lipoprotein" evidence="2">
    <location>
        <begin position="20"/>
        <end position="285"/>
    </location>
</feature>
<feature type="coiled-coil region" evidence="1">
    <location>
        <begin position="120"/>
        <end position="182"/>
    </location>
</feature>
<evidence type="ECO:0000313" key="3">
    <source>
        <dbReference type="EMBL" id="MFB9896505.1"/>
    </source>
</evidence>
<keyword evidence="4" id="KW-1185">Reference proteome</keyword>
<evidence type="ECO:0000256" key="1">
    <source>
        <dbReference type="SAM" id="Coils"/>
    </source>
</evidence>
<organism evidence="3 4">
    <name type="scientific">Hallella seregens ATCC 51272</name>
    <dbReference type="NCBI Taxonomy" id="1336250"/>
    <lineage>
        <taxon>Bacteria</taxon>
        <taxon>Pseudomonadati</taxon>
        <taxon>Bacteroidota</taxon>
        <taxon>Bacteroidia</taxon>
        <taxon>Bacteroidales</taxon>
        <taxon>Prevotellaceae</taxon>
        <taxon>Hallella</taxon>
    </lineage>
</organism>
<dbReference type="EMBL" id="JBHLZF010000001">
    <property type="protein sequence ID" value="MFB9896505.1"/>
    <property type="molecule type" value="Genomic_DNA"/>
</dbReference>
<accession>A0ABV5ZGR2</accession>
<sequence>MKKLLLLSMACALLMTVGCKDKKAAPTDLQSIEQNDSLKKIIAQRDNEINDMMSTMNEIQDGFREINEAEHRVSIAKEGEGANKAQQIRENIRFISTRMQQNRQLIKKLQGQLRQSSFKGEEMRKTIENMLKQLDEKDQQLQQLRAELDAKDIHITELDETINNLNTNVSDLKTESAQKTQTINSQDTQLNTAWYVFGNKRELKDQRILVDGKVLQSSFNKNYFTKIDIRVDKEIRLYSKSAKLLTMHPSSSYTLTRDANKQYVLRISNPQIFWSTSKYLVILVK</sequence>
<comment type="caution">
    <text evidence="3">The sequence shown here is derived from an EMBL/GenBank/DDBJ whole genome shotgun (WGS) entry which is preliminary data.</text>
</comment>
<name>A0ABV5ZGR2_9BACT</name>
<reference evidence="3 4" key="1">
    <citation type="submission" date="2024-09" db="EMBL/GenBank/DDBJ databases">
        <authorList>
            <person name="Sun Q."/>
            <person name="Mori K."/>
        </authorList>
    </citation>
    <scope>NUCLEOTIDE SEQUENCE [LARGE SCALE GENOMIC DNA]</scope>
    <source>
        <strain evidence="3 4">ATCC 51272</strain>
    </source>
</reference>
<dbReference type="Proteomes" id="UP001589688">
    <property type="component" value="Unassembled WGS sequence"/>
</dbReference>
<gene>
    <name evidence="3" type="ORF">ACFFK8_01370</name>
</gene>
<protein>
    <recommendedName>
        <fullName evidence="5">Lipoprotein</fullName>
    </recommendedName>
</protein>
<feature type="signal peptide" evidence="2">
    <location>
        <begin position="1"/>
        <end position="19"/>
    </location>
</feature>
<evidence type="ECO:0000256" key="2">
    <source>
        <dbReference type="SAM" id="SignalP"/>
    </source>
</evidence>
<evidence type="ECO:0000313" key="4">
    <source>
        <dbReference type="Proteomes" id="UP001589688"/>
    </source>
</evidence>
<evidence type="ECO:0008006" key="5">
    <source>
        <dbReference type="Google" id="ProtNLM"/>
    </source>
</evidence>
<keyword evidence="2" id="KW-0732">Signal</keyword>